<dbReference type="EC" id="2.7.11.1" evidence="1"/>
<dbReference type="CDD" id="cd05169">
    <property type="entry name" value="PIKKc_TOR"/>
    <property type="match status" value="1"/>
</dbReference>
<proteinExistence type="predicted"/>
<dbReference type="InterPro" id="IPR018936">
    <property type="entry name" value="PI3/4_kinase_CS"/>
</dbReference>
<dbReference type="SMART" id="SM01343">
    <property type="entry name" value="FATC"/>
    <property type="match status" value="1"/>
</dbReference>
<keyword evidence="3" id="KW-0547">Nucleotide-binding</keyword>
<dbReference type="SUPFAM" id="SSF47212">
    <property type="entry name" value="FKBP12-rapamycin-binding domain of FKBP-rapamycin-associated protein (FRAP)"/>
    <property type="match status" value="1"/>
</dbReference>
<dbReference type="PANTHER" id="PTHR11139:SF9">
    <property type="entry name" value="SERINE_THREONINE-PROTEIN KINASE MTOR"/>
    <property type="match status" value="1"/>
</dbReference>
<protein>
    <recommendedName>
        <fullName evidence="1">non-specific serine/threonine protein kinase</fullName>
        <ecNumber evidence="1">2.7.11.1</ecNumber>
    </recommendedName>
</protein>
<dbReference type="GO" id="GO:0031931">
    <property type="term" value="C:TORC1 complex"/>
    <property type="evidence" value="ECO:0007669"/>
    <property type="project" value="TreeGrafter"/>
</dbReference>
<evidence type="ECO:0000256" key="7">
    <source>
        <dbReference type="SAM" id="MobiDB-lite"/>
    </source>
</evidence>
<accession>A0A820P5S6</accession>
<dbReference type="GO" id="GO:0016242">
    <property type="term" value="P:negative regulation of macroautophagy"/>
    <property type="evidence" value="ECO:0007669"/>
    <property type="project" value="TreeGrafter"/>
</dbReference>
<keyword evidence="11" id="KW-1185">Reference proteome</keyword>
<dbReference type="GO" id="GO:0044877">
    <property type="term" value="F:protein-containing complex binding"/>
    <property type="evidence" value="ECO:0007669"/>
    <property type="project" value="InterPro"/>
</dbReference>
<evidence type="ECO:0000256" key="1">
    <source>
        <dbReference type="ARBA" id="ARBA00012513"/>
    </source>
</evidence>
<dbReference type="InterPro" id="IPR026683">
    <property type="entry name" value="TOR_cat"/>
</dbReference>
<feature type="region of interest" description="Disordered" evidence="7">
    <location>
        <begin position="138"/>
        <end position="179"/>
    </location>
</feature>
<dbReference type="InterPro" id="IPR009076">
    <property type="entry name" value="FRB_dom"/>
</dbReference>
<dbReference type="GO" id="GO:0005524">
    <property type="term" value="F:ATP binding"/>
    <property type="evidence" value="ECO:0007669"/>
    <property type="project" value="UniProtKB-KW"/>
</dbReference>
<dbReference type="InterPro" id="IPR036738">
    <property type="entry name" value="FRB_sf"/>
</dbReference>
<dbReference type="Pfam" id="PF02260">
    <property type="entry name" value="FATC"/>
    <property type="match status" value="1"/>
</dbReference>
<evidence type="ECO:0000256" key="5">
    <source>
        <dbReference type="ARBA" id="ARBA00022840"/>
    </source>
</evidence>
<dbReference type="PROSITE" id="PS51190">
    <property type="entry name" value="FATC"/>
    <property type="match status" value="1"/>
</dbReference>
<keyword evidence="4" id="KW-0418">Kinase</keyword>
<feature type="compositionally biased region" description="Low complexity" evidence="7">
    <location>
        <begin position="157"/>
        <end position="175"/>
    </location>
</feature>
<dbReference type="Pfam" id="PF00454">
    <property type="entry name" value="PI3_PI4_kinase"/>
    <property type="match status" value="1"/>
</dbReference>
<organism evidence="10 11">
    <name type="scientific">Rotaria socialis</name>
    <dbReference type="NCBI Taxonomy" id="392032"/>
    <lineage>
        <taxon>Eukaryota</taxon>
        <taxon>Metazoa</taxon>
        <taxon>Spiralia</taxon>
        <taxon>Gnathifera</taxon>
        <taxon>Rotifera</taxon>
        <taxon>Eurotatoria</taxon>
        <taxon>Bdelloidea</taxon>
        <taxon>Philodinida</taxon>
        <taxon>Philodinidae</taxon>
        <taxon>Rotaria</taxon>
    </lineage>
</organism>
<evidence type="ECO:0000313" key="11">
    <source>
        <dbReference type="Proteomes" id="UP000663873"/>
    </source>
</evidence>
<dbReference type="InterPro" id="IPR000403">
    <property type="entry name" value="PI3/4_kinase_cat_dom"/>
</dbReference>
<feature type="domain" description="PI3K/PI4K catalytic" evidence="8">
    <location>
        <begin position="475"/>
        <end position="793"/>
    </location>
</feature>
<evidence type="ECO:0000259" key="8">
    <source>
        <dbReference type="PROSITE" id="PS50290"/>
    </source>
</evidence>
<evidence type="ECO:0000256" key="4">
    <source>
        <dbReference type="ARBA" id="ARBA00022777"/>
    </source>
</evidence>
<dbReference type="GO" id="GO:0031932">
    <property type="term" value="C:TORC2 complex"/>
    <property type="evidence" value="ECO:0007669"/>
    <property type="project" value="TreeGrafter"/>
</dbReference>
<feature type="domain" description="FATC" evidence="9">
    <location>
        <begin position="847"/>
        <end position="879"/>
    </location>
</feature>
<dbReference type="SMART" id="SM01345">
    <property type="entry name" value="Rapamycin_bind"/>
    <property type="match status" value="1"/>
</dbReference>
<dbReference type="GO" id="GO:0004674">
    <property type="term" value="F:protein serine/threonine kinase activity"/>
    <property type="evidence" value="ECO:0007669"/>
    <property type="project" value="UniProtKB-EC"/>
</dbReference>
<dbReference type="GO" id="GO:0005634">
    <property type="term" value="C:nucleus"/>
    <property type="evidence" value="ECO:0007669"/>
    <property type="project" value="TreeGrafter"/>
</dbReference>
<feature type="compositionally biased region" description="Low complexity" evidence="7">
    <location>
        <begin position="770"/>
        <end position="784"/>
    </location>
</feature>
<keyword evidence="6" id="KW-0131">Cell cycle</keyword>
<dbReference type="SUPFAM" id="SSF56112">
    <property type="entry name" value="Protein kinase-like (PK-like)"/>
    <property type="match status" value="1"/>
</dbReference>
<dbReference type="AlphaFoldDB" id="A0A820P5S6"/>
<dbReference type="InterPro" id="IPR050517">
    <property type="entry name" value="DDR_Repair_Kinase"/>
</dbReference>
<evidence type="ECO:0000313" key="10">
    <source>
        <dbReference type="EMBL" id="CAF4398680.1"/>
    </source>
</evidence>
<dbReference type="SMART" id="SM00146">
    <property type="entry name" value="PI3Kc"/>
    <property type="match status" value="1"/>
</dbReference>
<dbReference type="FunFam" id="3.30.1010.10:FF:000006">
    <property type="entry name" value="Serine/threonine-protein kinase TOR"/>
    <property type="match status" value="1"/>
</dbReference>
<feature type="region of interest" description="Disordered" evidence="7">
    <location>
        <begin position="766"/>
        <end position="813"/>
    </location>
</feature>
<keyword evidence="5" id="KW-0067">ATP-binding</keyword>
<dbReference type="PROSITE" id="PS50290">
    <property type="entry name" value="PI3_4_KINASE_3"/>
    <property type="match status" value="1"/>
</dbReference>
<dbReference type="PANTHER" id="PTHR11139">
    <property type="entry name" value="ATAXIA TELANGIECTASIA MUTATED ATM -RELATED"/>
    <property type="match status" value="1"/>
</dbReference>
<dbReference type="PROSITE" id="PS00916">
    <property type="entry name" value="PI3_4_KINASE_2"/>
    <property type="match status" value="1"/>
</dbReference>
<evidence type="ECO:0000259" key="9">
    <source>
        <dbReference type="PROSITE" id="PS51190"/>
    </source>
</evidence>
<keyword evidence="2" id="KW-0808">Transferase</keyword>
<dbReference type="InterPro" id="IPR003152">
    <property type="entry name" value="FATC_dom"/>
</dbReference>
<feature type="compositionally biased region" description="Polar residues" evidence="7">
    <location>
        <begin position="141"/>
        <end position="151"/>
    </location>
</feature>
<name>A0A820P5S6_9BILA</name>
<evidence type="ECO:0000256" key="3">
    <source>
        <dbReference type="ARBA" id="ARBA00022741"/>
    </source>
</evidence>
<dbReference type="FunFam" id="1.10.1070.11:FF:000007">
    <property type="entry name" value="Serine/threonine-protein kinase TOR"/>
    <property type="match status" value="1"/>
</dbReference>
<sequence length="879" mass="100566">MQGNQPIIDDYHRLLLTHSLCLPMAQDLLSWIKLANLCRQSNRLTMADFIFKELTHTVLNDQTTLNRDVSIISPNAFQTQSSHHFGIQATTTSAFSLQSQQTFYHPTLIDQQLVKYEKAKYDWHCLVSTRERLILERQNRKPVSTNENSPQYDGVHSTPTLTPSLSSSSLSSSTSNSESINVKLEQNRVEQLRLIDDMKEMVLKTCVPALDHVRKQAATTTGNAQQQAMIATSGGATPATAGATLAGANQNVNTMQQLSALSVTTTNATPPINSAAFSLMTSTSLSTSSQVVNQREQRLRQLISKCYLRIGSWQHEMFGMADDIILSEIMKNYEHAWTYDDSNYKAWNAYAVLNYDAVSYFKQRMIETLEPLHAAIERGSTTLNERTFLDSYSTDLTQAHECIRRYQRTKDQRELHQAWDLYHQVFKRIHAQLPNITSLELDYVSPRLATHCRDLELAVPGTYEPHKPPITIRNVQSHITVITSKQRPRKISITGSDGYEYVFLLKGHEDLRQDERVMQLFGLVNEFLSANDETRRRNFIIQRYPVIPLAPNNGLLGWVAQCDTFHALIKEHREKACIMLNAEHRHMQAKAPHYDQLPLINKVEVFEYALNLLDGDDLAKILWHKSSSAEIWLDRRSNYTRSLAVMSMVGYILGLGDRHPSNLMLDRASGKVVHIDFGDCFEVAMTREKFPEKIPFRLTRMLRKAMEVTGIDGTFRMTCEHVMDVLRKNRDSLMAVLEAFVHDPLLNWRLLENNTNEQNTVISTISNRSPQTSQQQQQQPHYQPHLSTVNEEDNEHESTIGGTTQQQQQQQQNVQYLATQPGRTIRAVEIMNRVREKLTGSDFHRDQPVDIPTQVELLIKQATSHENLCQSYIGWCPFW</sequence>
<dbReference type="Gene3D" id="3.30.1010.10">
    <property type="entry name" value="Phosphatidylinositol 3-kinase Catalytic Subunit, Chain A, domain 4"/>
    <property type="match status" value="1"/>
</dbReference>
<evidence type="ECO:0000256" key="2">
    <source>
        <dbReference type="ARBA" id="ARBA00022679"/>
    </source>
</evidence>
<dbReference type="InterPro" id="IPR011009">
    <property type="entry name" value="Kinase-like_dom_sf"/>
</dbReference>
<gene>
    <name evidence="10" type="ORF">UJA718_LOCUS18949</name>
</gene>
<dbReference type="EMBL" id="CAJOBP010003296">
    <property type="protein sequence ID" value="CAF4398680.1"/>
    <property type="molecule type" value="Genomic_DNA"/>
</dbReference>
<dbReference type="Pfam" id="PF08771">
    <property type="entry name" value="FRB_dom"/>
    <property type="match status" value="1"/>
</dbReference>
<dbReference type="Proteomes" id="UP000663873">
    <property type="component" value="Unassembled WGS sequence"/>
</dbReference>
<reference evidence="10" key="1">
    <citation type="submission" date="2021-02" db="EMBL/GenBank/DDBJ databases">
        <authorList>
            <person name="Nowell W R."/>
        </authorList>
    </citation>
    <scope>NUCLEOTIDE SEQUENCE</scope>
</reference>
<evidence type="ECO:0000256" key="6">
    <source>
        <dbReference type="ARBA" id="ARBA00023306"/>
    </source>
</evidence>
<dbReference type="InterPro" id="IPR036940">
    <property type="entry name" value="PI3/4_kinase_cat_sf"/>
</dbReference>
<dbReference type="PROSITE" id="PS00915">
    <property type="entry name" value="PI3_4_KINASE_1"/>
    <property type="match status" value="1"/>
</dbReference>
<comment type="caution">
    <text evidence="10">The sequence shown here is derived from an EMBL/GenBank/DDBJ whole genome shotgun (WGS) entry which is preliminary data.</text>
</comment>
<dbReference type="Gene3D" id="1.10.1070.11">
    <property type="entry name" value="Phosphatidylinositol 3-/4-kinase, catalytic domain"/>
    <property type="match status" value="1"/>
</dbReference>
<dbReference type="GO" id="GO:0005737">
    <property type="term" value="C:cytoplasm"/>
    <property type="evidence" value="ECO:0007669"/>
    <property type="project" value="TreeGrafter"/>
</dbReference>
<dbReference type="GO" id="GO:0038202">
    <property type="term" value="P:TORC1 signaling"/>
    <property type="evidence" value="ECO:0007669"/>
    <property type="project" value="TreeGrafter"/>
</dbReference>